<dbReference type="KEGG" id="crq:GCK72_016692"/>
<dbReference type="CTD" id="9801187"/>
<dbReference type="Pfam" id="PF10328">
    <property type="entry name" value="7TM_GPCR_Srx"/>
    <property type="match status" value="1"/>
</dbReference>
<evidence type="ECO:0000256" key="1">
    <source>
        <dbReference type="ARBA" id="ARBA00004370"/>
    </source>
</evidence>
<dbReference type="Gene3D" id="1.20.1070.10">
    <property type="entry name" value="Rhodopsin 7-helix transmembrane proteins"/>
    <property type="match status" value="1"/>
</dbReference>
<feature type="domain" description="G-protein coupled receptors family 1 profile" evidence="6">
    <location>
        <begin position="21"/>
        <end position="133"/>
    </location>
</feature>
<organism evidence="8">
    <name type="scientific">Caenorhabditis remanei</name>
    <name type="common">Caenorhabditis vulgaris</name>
    <dbReference type="NCBI Taxonomy" id="31234"/>
    <lineage>
        <taxon>Eukaryota</taxon>
        <taxon>Metazoa</taxon>
        <taxon>Ecdysozoa</taxon>
        <taxon>Nematoda</taxon>
        <taxon>Chromadorea</taxon>
        <taxon>Rhabditida</taxon>
        <taxon>Rhabditina</taxon>
        <taxon>Rhabditomorpha</taxon>
        <taxon>Rhabditoidea</taxon>
        <taxon>Rhabditidae</taxon>
        <taxon>Peloderinae</taxon>
        <taxon>Caenorhabditis</taxon>
    </lineage>
</organism>
<evidence type="ECO:0000313" key="8">
    <source>
        <dbReference type="Proteomes" id="UP000008281"/>
    </source>
</evidence>
<keyword evidence="4 5" id="KW-0472">Membrane</keyword>
<dbReference type="OrthoDB" id="9444602at2759"/>
<feature type="transmembrane region" description="Helical" evidence="5">
    <location>
        <begin position="50"/>
        <end position="73"/>
    </location>
</feature>
<dbReference type="eggNOG" id="ENOG502TGX3">
    <property type="taxonomic scope" value="Eukaryota"/>
</dbReference>
<comment type="subcellular location">
    <subcellularLocation>
        <location evidence="1">Membrane</location>
    </subcellularLocation>
</comment>
<keyword evidence="2 5" id="KW-0812">Transmembrane</keyword>
<feature type="transmembrane region" description="Helical" evidence="5">
    <location>
        <begin position="6"/>
        <end position="29"/>
    </location>
</feature>
<feature type="transmembrane region" description="Helical" evidence="5">
    <location>
        <begin position="122"/>
        <end position="148"/>
    </location>
</feature>
<dbReference type="RefSeq" id="XP_003092942.2">
    <property type="nucleotide sequence ID" value="XM_003092894.2"/>
</dbReference>
<evidence type="ECO:0000259" key="6">
    <source>
        <dbReference type="PROSITE" id="PS50262"/>
    </source>
</evidence>
<dbReference type="EMBL" id="DS268632">
    <property type="protein sequence ID" value="EFO95974.1"/>
    <property type="molecule type" value="Genomic_DNA"/>
</dbReference>
<evidence type="ECO:0000313" key="7">
    <source>
        <dbReference type="EMBL" id="EFO95974.1"/>
    </source>
</evidence>
<gene>
    <name evidence="7" type="ORF">CRE_16431</name>
</gene>
<dbReference type="InParanoid" id="E3NF82"/>
<dbReference type="GeneID" id="9801187"/>
<dbReference type="InterPro" id="IPR017452">
    <property type="entry name" value="GPCR_Rhodpsn_7TM"/>
</dbReference>
<feature type="transmembrane region" description="Helical" evidence="5">
    <location>
        <begin position="85"/>
        <end position="110"/>
    </location>
</feature>
<dbReference type="SUPFAM" id="SSF81321">
    <property type="entry name" value="Family A G protein-coupled receptor-like"/>
    <property type="match status" value="1"/>
</dbReference>
<name>E3NF82_CAERE</name>
<evidence type="ECO:0000256" key="3">
    <source>
        <dbReference type="ARBA" id="ARBA00022989"/>
    </source>
</evidence>
<feature type="transmembrane region" description="Helical" evidence="5">
    <location>
        <begin position="168"/>
        <end position="191"/>
    </location>
</feature>
<evidence type="ECO:0000256" key="5">
    <source>
        <dbReference type="SAM" id="Phobius"/>
    </source>
</evidence>
<dbReference type="AlphaFoldDB" id="E3NF82"/>
<evidence type="ECO:0000256" key="4">
    <source>
        <dbReference type="ARBA" id="ARBA00023136"/>
    </source>
</evidence>
<protein>
    <recommendedName>
        <fullName evidence="6">G-protein coupled receptors family 1 profile domain-containing protein</fullName>
    </recommendedName>
</protein>
<proteinExistence type="predicted"/>
<dbReference type="PANTHER" id="PTHR23017">
    <property type="entry name" value="SERPENTINE RECEPTOR, CLASS X"/>
    <property type="match status" value="1"/>
</dbReference>
<accession>E3NF82</accession>
<feature type="transmembrane region" description="Helical" evidence="5">
    <location>
        <begin position="219"/>
        <end position="241"/>
    </location>
</feature>
<sequence length="299" mass="34343">MDGQLAVAIITLMISLLGVVTNILVLYAARKLVSMNSSFGIITKNQATSNTILCFVFLLCAFPWQLGLFHWLIPYSHYIGVIATTMYHASIMFHFFLAFNRFCAFFFPLYYRKIFTNLLTHIATTTIWFLAFIKCLTFYEIIGCYFQYYDSFWTFSSLSSDFCDDVNWYTDFIPNNSLGVMIVTVNLVSAYRAGRNSRSLSSPGNQIQMTKQQRQREIYFIKQTFFQGTSVFAGLAAYYVMAPLFVNDVVLCVLSTFWAFMQALEGIIIFASNREMRLVIWKSGNKERPIVVPSISINL</sequence>
<dbReference type="Proteomes" id="UP000008281">
    <property type="component" value="Unassembled WGS sequence"/>
</dbReference>
<evidence type="ECO:0000256" key="2">
    <source>
        <dbReference type="ARBA" id="ARBA00022692"/>
    </source>
</evidence>
<reference evidence="7" key="1">
    <citation type="submission" date="2007-07" db="EMBL/GenBank/DDBJ databases">
        <title>PCAP assembly of the Caenorhabditis remanei genome.</title>
        <authorList>
            <consortium name="The Caenorhabditis remanei Sequencing Consortium"/>
            <person name="Wilson R.K."/>
        </authorList>
    </citation>
    <scope>NUCLEOTIDE SEQUENCE [LARGE SCALE GENOMIC DNA]</scope>
    <source>
        <strain evidence="7">PB4641</strain>
    </source>
</reference>
<dbReference type="HOGENOM" id="CLU_059630_0_0_1"/>
<feature type="transmembrane region" description="Helical" evidence="5">
    <location>
        <begin position="253"/>
        <end position="272"/>
    </location>
</feature>
<keyword evidence="8" id="KW-1185">Reference proteome</keyword>
<dbReference type="GO" id="GO:0016020">
    <property type="term" value="C:membrane"/>
    <property type="evidence" value="ECO:0007669"/>
    <property type="project" value="UniProtKB-SubCell"/>
</dbReference>
<dbReference type="InterPro" id="IPR019430">
    <property type="entry name" value="7TM_GPCR_serpentine_rcpt_Srx"/>
</dbReference>
<dbReference type="PROSITE" id="PS50262">
    <property type="entry name" value="G_PROTEIN_RECEP_F1_2"/>
    <property type="match status" value="1"/>
</dbReference>
<dbReference type="CDD" id="cd00637">
    <property type="entry name" value="7tm_classA_rhodopsin-like"/>
    <property type="match status" value="1"/>
</dbReference>
<keyword evidence="3 5" id="KW-1133">Transmembrane helix</keyword>
<dbReference type="PANTHER" id="PTHR23017:SF42">
    <property type="entry name" value="G-PROTEIN COUPLED RECEPTORS FAMILY 1 PROFILE DOMAIN-CONTAINING PROTEIN"/>
    <property type="match status" value="1"/>
</dbReference>